<keyword evidence="1" id="KW-0732">Signal</keyword>
<dbReference type="RefSeq" id="WP_207688795.1">
    <property type="nucleotide sequence ID" value="NZ_CP061799.1"/>
</dbReference>
<reference evidence="2" key="1">
    <citation type="journal article" date="2021" name="Microb. Physiol.">
        <title>Proteogenomic Insights into the Physiology of Marine, Sulfate-Reducing, Filamentous Desulfonema limicola and Desulfonema magnum.</title>
        <authorList>
            <person name="Schnaars V."/>
            <person name="Wohlbrand L."/>
            <person name="Scheve S."/>
            <person name="Hinrichs C."/>
            <person name="Reinhardt R."/>
            <person name="Rabus R."/>
        </authorList>
    </citation>
    <scope>NUCLEOTIDE SEQUENCE</scope>
    <source>
        <strain evidence="2">5ac10</strain>
    </source>
</reference>
<proteinExistence type="predicted"/>
<protein>
    <recommendedName>
        <fullName evidence="4">Periplasmic heavy metal sensor</fullName>
    </recommendedName>
</protein>
<organism evidence="2 3">
    <name type="scientific">Desulfonema limicola</name>
    <dbReference type="NCBI Taxonomy" id="45656"/>
    <lineage>
        <taxon>Bacteria</taxon>
        <taxon>Pseudomonadati</taxon>
        <taxon>Thermodesulfobacteriota</taxon>
        <taxon>Desulfobacteria</taxon>
        <taxon>Desulfobacterales</taxon>
        <taxon>Desulfococcaceae</taxon>
        <taxon>Desulfonema</taxon>
    </lineage>
</organism>
<evidence type="ECO:0008006" key="4">
    <source>
        <dbReference type="Google" id="ProtNLM"/>
    </source>
</evidence>
<feature type="chain" id="PRO_5037676480" description="Periplasmic heavy metal sensor" evidence="1">
    <location>
        <begin position="26"/>
        <end position="168"/>
    </location>
</feature>
<dbReference type="Gene3D" id="1.20.120.1490">
    <property type="match status" value="1"/>
</dbReference>
<name>A0A975BCT1_9BACT</name>
<gene>
    <name evidence="2" type="ORF">dnl_53110</name>
</gene>
<accession>A0A975BCT1</accession>
<dbReference type="KEGG" id="dli:dnl_53110"/>
<evidence type="ECO:0000313" key="2">
    <source>
        <dbReference type="EMBL" id="QTA82925.1"/>
    </source>
</evidence>
<feature type="signal peptide" evidence="1">
    <location>
        <begin position="1"/>
        <end position="25"/>
    </location>
</feature>
<evidence type="ECO:0000256" key="1">
    <source>
        <dbReference type="SAM" id="SignalP"/>
    </source>
</evidence>
<dbReference type="EMBL" id="CP061799">
    <property type="protein sequence ID" value="QTA82925.1"/>
    <property type="molecule type" value="Genomic_DNA"/>
</dbReference>
<evidence type="ECO:0000313" key="3">
    <source>
        <dbReference type="Proteomes" id="UP000663720"/>
    </source>
</evidence>
<sequence>MKQKTLMIFTLTIALIITFALSAGAGNFKEKHHKRGIKHDEMGFKFLKELNLSDDQKKASSEIIGNYREQVKSSLENLTRSQEVMADTIFNQSQDEQAVKQAFQDTARYREELVLIRAKIITELKTKVLTQEQLQKMEILRAEQKKKMKIRLEKKMSRIEDWLESSDL</sequence>
<dbReference type="Proteomes" id="UP000663720">
    <property type="component" value="Chromosome"/>
</dbReference>
<keyword evidence="3" id="KW-1185">Reference proteome</keyword>
<dbReference type="AlphaFoldDB" id="A0A975BCT1"/>